<comment type="caution">
    <text evidence="1">The sequence shown here is derived from an EMBL/GenBank/DDBJ whole genome shotgun (WGS) entry which is preliminary data.</text>
</comment>
<sequence>MLIDGGSTHNFIDQAIVSKFGLPVIQDKKFQVMVEKIECAGQCRAAHPHHSRTSCHRRLLHSSCRSMPVGIGSAMACNSRTHQD</sequence>
<dbReference type="Proteomes" id="UP001164250">
    <property type="component" value="Chromosome 1"/>
</dbReference>
<name>A0ACC1CC88_9ROSI</name>
<dbReference type="EMBL" id="CM047897">
    <property type="protein sequence ID" value="KAJ0113156.1"/>
    <property type="molecule type" value="Genomic_DNA"/>
</dbReference>
<organism evidence="1 2">
    <name type="scientific">Pistacia atlantica</name>
    <dbReference type="NCBI Taxonomy" id="434234"/>
    <lineage>
        <taxon>Eukaryota</taxon>
        <taxon>Viridiplantae</taxon>
        <taxon>Streptophyta</taxon>
        <taxon>Embryophyta</taxon>
        <taxon>Tracheophyta</taxon>
        <taxon>Spermatophyta</taxon>
        <taxon>Magnoliopsida</taxon>
        <taxon>eudicotyledons</taxon>
        <taxon>Gunneridae</taxon>
        <taxon>Pentapetalae</taxon>
        <taxon>rosids</taxon>
        <taxon>malvids</taxon>
        <taxon>Sapindales</taxon>
        <taxon>Anacardiaceae</taxon>
        <taxon>Pistacia</taxon>
    </lineage>
</organism>
<proteinExistence type="predicted"/>
<keyword evidence="2" id="KW-1185">Reference proteome</keyword>
<reference evidence="2" key="1">
    <citation type="journal article" date="2023" name="G3 (Bethesda)">
        <title>Genome assembly and association tests identify interacting loci associated with vigor, precocity, and sex in interspecific pistachio rootstocks.</title>
        <authorList>
            <person name="Palmer W."/>
            <person name="Jacygrad E."/>
            <person name="Sagayaradj S."/>
            <person name="Cavanaugh K."/>
            <person name="Han R."/>
            <person name="Bertier L."/>
            <person name="Beede B."/>
            <person name="Kafkas S."/>
            <person name="Golino D."/>
            <person name="Preece J."/>
            <person name="Michelmore R."/>
        </authorList>
    </citation>
    <scope>NUCLEOTIDE SEQUENCE [LARGE SCALE GENOMIC DNA]</scope>
</reference>
<evidence type="ECO:0000313" key="1">
    <source>
        <dbReference type="EMBL" id="KAJ0113156.1"/>
    </source>
</evidence>
<evidence type="ECO:0000313" key="2">
    <source>
        <dbReference type="Proteomes" id="UP001164250"/>
    </source>
</evidence>
<accession>A0ACC1CC88</accession>
<gene>
    <name evidence="1" type="ORF">Patl1_03571</name>
</gene>
<protein>
    <submittedName>
        <fullName evidence="1">Uncharacterized protein</fullName>
    </submittedName>
</protein>